<protein>
    <submittedName>
        <fullName evidence="4">Phosphotransacetylase-like protein</fullName>
    </submittedName>
</protein>
<evidence type="ECO:0000313" key="4">
    <source>
        <dbReference type="EMBL" id="ABN06669.1"/>
    </source>
</evidence>
<keyword evidence="3" id="KW-0808">Transferase</keyword>
<dbReference type="KEGG" id="mla:Mlab_0495"/>
<dbReference type="EMBL" id="CP000559">
    <property type="protein sequence ID" value="ABN06669.1"/>
    <property type="molecule type" value="Genomic_DNA"/>
</dbReference>
<dbReference type="GO" id="GO:0032259">
    <property type="term" value="P:methylation"/>
    <property type="evidence" value="ECO:0007669"/>
    <property type="project" value="UniProtKB-KW"/>
</dbReference>
<dbReference type="eggNOG" id="arCOG00854">
    <property type="taxonomic scope" value="Archaea"/>
</dbReference>
<dbReference type="RefSeq" id="WP_011832870.1">
    <property type="nucleotide sequence ID" value="NC_008942.1"/>
</dbReference>
<proteinExistence type="inferred from homology"/>
<dbReference type="GO" id="GO:0008168">
    <property type="term" value="F:methyltransferase activity"/>
    <property type="evidence" value="ECO:0007669"/>
    <property type="project" value="UniProtKB-KW"/>
</dbReference>
<dbReference type="STRING" id="410358.Mlab_0495"/>
<evidence type="ECO:0000313" key="5">
    <source>
        <dbReference type="Proteomes" id="UP000000365"/>
    </source>
</evidence>
<reference evidence="4 5" key="1">
    <citation type="journal article" date="2009" name="Stand. Genomic Sci.">
        <title>Complete genome sequence of Methanocorpusculum labreanum type strain Z.</title>
        <authorList>
            <person name="Anderson I.J."/>
            <person name="Sieprawska-Lupa M."/>
            <person name="Goltsman E."/>
            <person name="Lapidus A."/>
            <person name="Copeland A."/>
            <person name="Glavina Del Rio T."/>
            <person name="Tice H."/>
            <person name="Dalin E."/>
            <person name="Barry K."/>
            <person name="Pitluck S."/>
            <person name="Hauser L."/>
            <person name="Land M."/>
            <person name="Lucas S."/>
            <person name="Richardson P."/>
            <person name="Whitman W.B."/>
            <person name="Kyrpides N.C."/>
        </authorList>
    </citation>
    <scope>NUCLEOTIDE SEQUENCE [LARGE SCALE GENOMIC DNA]</scope>
    <source>
        <strain evidence="5">ATCC 43576 / DSM 4855 / Z</strain>
    </source>
</reference>
<organism evidence="4 5">
    <name type="scientific">Methanocorpusculum labreanum (strain ATCC 43576 / DSM 4855 / Z)</name>
    <dbReference type="NCBI Taxonomy" id="410358"/>
    <lineage>
        <taxon>Archaea</taxon>
        <taxon>Methanobacteriati</taxon>
        <taxon>Methanobacteriota</taxon>
        <taxon>Stenosarchaea group</taxon>
        <taxon>Methanomicrobia</taxon>
        <taxon>Methanomicrobiales</taxon>
        <taxon>Methanocorpusculaceae</taxon>
        <taxon>Methanocorpusculum</taxon>
    </lineage>
</organism>
<gene>
    <name evidence="4" type="ordered locus">Mlab_0495</name>
</gene>
<evidence type="ECO:0000256" key="2">
    <source>
        <dbReference type="ARBA" id="ARBA00022603"/>
    </source>
</evidence>
<dbReference type="OrthoDB" id="53227at2157"/>
<evidence type="ECO:0000256" key="3">
    <source>
        <dbReference type="ARBA" id="ARBA00022679"/>
    </source>
</evidence>
<dbReference type="InterPro" id="IPR016764">
    <property type="entry name" value="MeTrfase_MtxX_xsu"/>
</dbReference>
<evidence type="ECO:0000256" key="1">
    <source>
        <dbReference type="ARBA" id="ARBA00009125"/>
    </source>
</evidence>
<dbReference type="NCBIfam" id="TIGR03270">
    <property type="entry name" value="methan_mark_4"/>
    <property type="match status" value="1"/>
</dbReference>
<dbReference type="Proteomes" id="UP000000365">
    <property type="component" value="Chromosome"/>
</dbReference>
<dbReference type="GeneID" id="4795309"/>
<dbReference type="SUPFAM" id="SSF53659">
    <property type="entry name" value="Isocitrate/Isopropylmalate dehydrogenase-like"/>
    <property type="match status" value="1"/>
</dbReference>
<keyword evidence="2" id="KW-0489">Methyltransferase</keyword>
<keyword evidence="5" id="KW-1185">Reference proteome</keyword>
<sequence>MITLGIGCGADAEKVLASAELAASEDLRILCYSSTPLNETDSAFVEMVISDQPHIAMIDDLRSGKIQGAVRGTLPANETLRYLKTAYGVSRLERIALLETARGERFFLAPVGVDEGWAVDEKIELVARGRDLARSFGLNEKTAILSGGRIGDVGRHPVVDKSISDAIQVAEKTGAVHGEILIEDMVKECGVIIAPDGISGNLIFRTLTFLGAGIGHGAPVMNIPGVFIDSSRASSGYVPALNLTATVVKKNNPQLSPDF</sequence>
<name>A2SQR3_METLZ</name>
<dbReference type="HOGENOM" id="CLU_086562_0_0_2"/>
<dbReference type="AlphaFoldDB" id="A2SQR3"/>
<accession>A2SQR3</accession>
<comment type="similarity">
    <text evidence="1">Belongs to the MtxX family.</text>
</comment>